<dbReference type="CDD" id="cd03024">
    <property type="entry name" value="DsbA_FrnE"/>
    <property type="match status" value="1"/>
</dbReference>
<dbReference type="EMBL" id="JADKPO010000021">
    <property type="protein sequence ID" value="MBF4769132.1"/>
    <property type="molecule type" value="Genomic_DNA"/>
</dbReference>
<reference evidence="2" key="1">
    <citation type="submission" date="2020-11" db="EMBL/GenBank/DDBJ databases">
        <title>Nocardioides cynanchi sp. nov., isolated from soil of rhizosphere of Cynanchum wilfordii.</title>
        <authorList>
            <person name="Lee J.-S."/>
            <person name="Suh M.K."/>
            <person name="Kim J.-S."/>
        </authorList>
    </citation>
    <scope>NUCLEOTIDE SEQUENCE</scope>
    <source>
        <strain evidence="2">KCTC 19276</strain>
    </source>
</reference>
<gene>
    <name evidence="2" type="ORF">ISU10_15295</name>
</gene>
<dbReference type="PANTHER" id="PTHR13887:SF41">
    <property type="entry name" value="THIOREDOXIN SUPERFAMILY PROTEIN"/>
    <property type="match status" value="1"/>
</dbReference>
<dbReference type="InterPro" id="IPR036249">
    <property type="entry name" value="Thioredoxin-like_sf"/>
</dbReference>
<dbReference type="PANTHER" id="PTHR13887">
    <property type="entry name" value="GLUTATHIONE S-TRANSFERASE KAPPA"/>
    <property type="match status" value="1"/>
</dbReference>
<dbReference type="RefSeq" id="WP_194697277.1">
    <property type="nucleotide sequence ID" value="NZ_JADKPO010000021.1"/>
</dbReference>
<dbReference type="GO" id="GO:0016491">
    <property type="term" value="F:oxidoreductase activity"/>
    <property type="evidence" value="ECO:0007669"/>
    <property type="project" value="InterPro"/>
</dbReference>
<evidence type="ECO:0000313" key="2">
    <source>
        <dbReference type="EMBL" id="MBF4769132.1"/>
    </source>
</evidence>
<dbReference type="Pfam" id="PF01323">
    <property type="entry name" value="DSBA"/>
    <property type="match status" value="1"/>
</dbReference>
<proteinExistence type="predicted"/>
<dbReference type="Gene3D" id="3.40.30.10">
    <property type="entry name" value="Glutaredoxin"/>
    <property type="match status" value="1"/>
</dbReference>
<feature type="domain" description="DSBA-like thioredoxin" evidence="1">
    <location>
        <begin position="3"/>
        <end position="206"/>
    </location>
</feature>
<organism evidence="2 3">
    <name type="scientific">Nocardioides agariphilus</name>
    <dbReference type="NCBI Taxonomy" id="433664"/>
    <lineage>
        <taxon>Bacteria</taxon>
        <taxon>Bacillati</taxon>
        <taxon>Actinomycetota</taxon>
        <taxon>Actinomycetes</taxon>
        <taxon>Propionibacteriales</taxon>
        <taxon>Nocardioidaceae</taxon>
        <taxon>Nocardioides</taxon>
    </lineage>
</organism>
<keyword evidence="3" id="KW-1185">Reference proteome</keyword>
<dbReference type="InterPro" id="IPR001853">
    <property type="entry name" value="DSBA-like_thioredoxin_dom"/>
</dbReference>
<dbReference type="AlphaFoldDB" id="A0A930VR26"/>
<evidence type="ECO:0000313" key="3">
    <source>
        <dbReference type="Proteomes" id="UP000660668"/>
    </source>
</evidence>
<comment type="caution">
    <text evidence="2">The sequence shown here is derived from an EMBL/GenBank/DDBJ whole genome shotgun (WGS) entry which is preliminary data.</text>
</comment>
<name>A0A930VR26_9ACTN</name>
<accession>A0A930VR26</accession>
<protein>
    <submittedName>
        <fullName evidence="2">DsbA family oxidoreductase</fullName>
    </submittedName>
</protein>
<sequence>MIVEIWSDVVCPWCAIGRARLDTALAQAGLDDVEVVLRSFELDPTAPVGAAEPMVEVLAARYGLTRDEAAGAMARTEDLAAAEGLEMHMETTLHCNTVDAHRLLHLALDAGGPDLQKSLNAALVDAHFRDGADVGDHAVLRKVAVEIGLDESRVDEVLAGDTYAEAVAADVRQARAYGATGVPFFVIDRKYGVSGAQPVEVFAQVLERASQSR</sequence>
<dbReference type="Proteomes" id="UP000660668">
    <property type="component" value="Unassembled WGS sequence"/>
</dbReference>
<dbReference type="SUPFAM" id="SSF52833">
    <property type="entry name" value="Thioredoxin-like"/>
    <property type="match status" value="1"/>
</dbReference>
<evidence type="ECO:0000259" key="1">
    <source>
        <dbReference type="Pfam" id="PF01323"/>
    </source>
</evidence>